<dbReference type="PANTHER" id="PTHR43798:SF33">
    <property type="entry name" value="HYDROLASE, PUTATIVE (AFU_ORTHOLOGUE AFUA_2G14860)-RELATED"/>
    <property type="match status" value="1"/>
</dbReference>
<organism evidence="2 3">
    <name type="scientific">Oculimacula yallundae</name>
    <dbReference type="NCBI Taxonomy" id="86028"/>
    <lineage>
        <taxon>Eukaryota</taxon>
        <taxon>Fungi</taxon>
        <taxon>Dikarya</taxon>
        <taxon>Ascomycota</taxon>
        <taxon>Pezizomycotina</taxon>
        <taxon>Leotiomycetes</taxon>
        <taxon>Helotiales</taxon>
        <taxon>Ploettnerulaceae</taxon>
        <taxon>Oculimacula</taxon>
    </lineage>
</organism>
<evidence type="ECO:0000313" key="3">
    <source>
        <dbReference type="Proteomes" id="UP001595075"/>
    </source>
</evidence>
<comment type="caution">
    <text evidence="2">The sequence shown here is derived from an EMBL/GenBank/DDBJ whole genome shotgun (WGS) entry which is preliminary data.</text>
</comment>
<keyword evidence="3" id="KW-1185">Reference proteome</keyword>
<dbReference type="InterPro" id="IPR000639">
    <property type="entry name" value="Epox_hydrolase-like"/>
</dbReference>
<dbReference type="Proteomes" id="UP001595075">
    <property type="component" value="Unassembled WGS sequence"/>
</dbReference>
<dbReference type="PRINTS" id="PR00412">
    <property type="entry name" value="EPOXHYDRLASE"/>
</dbReference>
<evidence type="ECO:0000259" key="1">
    <source>
        <dbReference type="Pfam" id="PF00561"/>
    </source>
</evidence>
<proteinExistence type="predicted"/>
<feature type="domain" description="AB hydrolase-1" evidence="1">
    <location>
        <begin position="32"/>
        <end position="303"/>
    </location>
</feature>
<dbReference type="InterPro" id="IPR029058">
    <property type="entry name" value="AB_hydrolase_fold"/>
</dbReference>
<dbReference type="Pfam" id="PF00561">
    <property type="entry name" value="Abhydrolase_1"/>
    <property type="match status" value="1"/>
</dbReference>
<name>A0ABR4CFC8_9HELO</name>
<reference evidence="2 3" key="1">
    <citation type="journal article" date="2024" name="Commun. Biol.">
        <title>Comparative genomic analysis of thermophilic fungi reveals convergent evolutionary adaptations and gene losses.</title>
        <authorList>
            <person name="Steindorff A.S."/>
            <person name="Aguilar-Pontes M.V."/>
            <person name="Robinson A.J."/>
            <person name="Andreopoulos B."/>
            <person name="LaButti K."/>
            <person name="Kuo A."/>
            <person name="Mondo S."/>
            <person name="Riley R."/>
            <person name="Otillar R."/>
            <person name="Haridas S."/>
            <person name="Lipzen A."/>
            <person name="Grimwood J."/>
            <person name="Schmutz J."/>
            <person name="Clum A."/>
            <person name="Reid I.D."/>
            <person name="Moisan M.C."/>
            <person name="Butler G."/>
            <person name="Nguyen T.T.M."/>
            <person name="Dewar K."/>
            <person name="Conant G."/>
            <person name="Drula E."/>
            <person name="Henrissat B."/>
            <person name="Hansel C."/>
            <person name="Singer S."/>
            <person name="Hutchinson M.I."/>
            <person name="de Vries R.P."/>
            <person name="Natvig D.O."/>
            <person name="Powell A.J."/>
            <person name="Tsang A."/>
            <person name="Grigoriev I.V."/>
        </authorList>
    </citation>
    <scope>NUCLEOTIDE SEQUENCE [LARGE SCALE GENOMIC DNA]</scope>
    <source>
        <strain evidence="2 3">CBS 494.80</strain>
    </source>
</reference>
<dbReference type="PANTHER" id="PTHR43798">
    <property type="entry name" value="MONOACYLGLYCEROL LIPASE"/>
    <property type="match status" value="1"/>
</dbReference>
<accession>A0ABR4CFC8</accession>
<gene>
    <name evidence="2" type="ORF">VTL71DRAFT_16465</name>
</gene>
<dbReference type="EMBL" id="JAZHXI010000009">
    <property type="protein sequence ID" value="KAL2068367.1"/>
    <property type="molecule type" value="Genomic_DNA"/>
</dbReference>
<evidence type="ECO:0000313" key="2">
    <source>
        <dbReference type="EMBL" id="KAL2068367.1"/>
    </source>
</evidence>
<dbReference type="Gene3D" id="3.40.50.1820">
    <property type="entry name" value="alpha/beta hydrolase"/>
    <property type="match status" value="1"/>
</dbReference>
<sequence>MSISTDNYKQTTTSAGHTYNYYSSAAPKSKKTILFIHGAPYTSKIWRHSVAHFENLGYGCIVPDILGHGKTSKPSNSAEYSMPIGAKSMIDILDNEGVNSVVVVGHDWGTSIATRMALLFTARVQALVLVCVPYFKPGAFDYVALNEITEQAFGAACFGYWDVLLNSPELLLDHIDSFHDCFFAKEKTHWVNHFTAKDKLREWLVSDSRCEIKPEIEEVDRQDFYANDWTGGPLHYYRCLAEGHNSEAEKDIAQESQVITVQSLMVAASDDGCAPLPYAQSTMGDFKDCKLVVIEGDHHIFLEQKKRFHFELETFFAEKGINPEL</sequence>
<protein>
    <recommendedName>
        <fullName evidence="1">AB hydrolase-1 domain-containing protein</fullName>
    </recommendedName>
</protein>
<dbReference type="InterPro" id="IPR050266">
    <property type="entry name" value="AB_hydrolase_sf"/>
</dbReference>
<dbReference type="SUPFAM" id="SSF53474">
    <property type="entry name" value="alpha/beta-Hydrolases"/>
    <property type="match status" value="1"/>
</dbReference>
<dbReference type="InterPro" id="IPR000073">
    <property type="entry name" value="AB_hydrolase_1"/>
</dbReference>